<feature type="region of interest" description="Disordered" evidence="1">
    <location>
        <begin position="1"/>
        <end position="314"/>
    </location>
</feature>
<dbReference type="Gene3D" id="1.25.40.90">
    <property type="match status" value="1"/>
</dbReference>
<dbReference type="GO" id="GO:0043130">
    <property type="term" value="F:ubiquitin binding"/>
    <property type="evidence" value="ECO:0007669"/>
    <property type="project" value="InterPro"/>
</dbReference>
<sequence>MENLIGADGSHVSGTASSGGERFSPVEPSPSSSRTMKKLFGRDKPKPTRVVPANRDSAASEVEVDDLSPPLFAQKSDSEVSLHDLDASPTPTHSRPSPPLLSHSRPQPHSSPQLQQQQSQHTVRSTHGHPHSTHSHSHHSQPQHPPTHKDGHIRTHSEDEDAAWHVVDGTNLTASDPALDPPRALPASRSSSLASLPPGASAPVPSPLAPRPSSPFAVPASIRTATPKEQQHFARDRGDSQASLAQLPPQPQRRPPAALNMIKSLDPQFDPARDREREREAWRGTDDSLNTQSDGSREEKDRREKKGLWDWATQGMERERDKRLHREKEKEKEEEEHHEITRMIGAFIALFSSSQPSSFPSPGYLSATASENWSIVLEVCERASATEANAKEAAKALKREFKYGEAPQQLSAARLWAIMLRNCSDTFIHQCLGRKFLDTIEDVLQSSKTSPVVRERIVDVLGAAAFASQPSRDQGVRMIWRKYKPSGKPDEGVPFEPDDAMFNPPEPKRSSTYGIPPGWVSVQAPSPTPTQQLSVTSHRPVSPCNPFSVSVFLFADEPLFIIPFSGVDSSAFAT</sequence>
<feature type="compositionally biased region" description="Basic residues" evidence="1">
    <location>
        <begin position="124"/>
        <end position="141"/>
    </location>
</feature>
<dbReference type="KEGG" id="shs:STEHIDRAFT_162965"/>
<dbReference type="GO" id="GO:0007015">
    <property type="term" value="P:actin filament organization"/>
    <property type="evidence" value="ECO:0007669"/>
    <property type="project" value="InterPro"/>
</dbReference>
<name>R7RYV5_STEHR</name>
<feature type="region of interest" description="Disordered" evidence="1">
    <location>
        <begin position="319"/>
        <end position="338"/>
    </location>
</feature>
<feature type="compositionally biased region" description="Basic and acidic residues" evidence="1">
    <location>
        <begin position="229"/>
        <end position="239"/>
    </location>
</feature>
<feature type="compositionally biased region" description="Basic and acidic residues" evidence="1">
    <location>
        <begin position="271"/>
        <end position="286"/>
    </location>
</feature>
<dbReference type="GO" id="GO:0006897">
    <property type="term" value="P:endocytosis"/>
    <property type="evidence" value="ECO:0007669"/>
    <property type="project" value="InterPro"/>
</dbReference>
<dbReference type="eggNOG" id="ENOG502S1ZS">
    <property type="taxonomic scope" value="Eukaryota"/>
</dbReference>
<organism evidence="3 4">
    <name type="scientific">Stereum hirsutum (strain FP-91666)</name>
    <name type="common">White-rot fungus</name>
    <dbReference type="NCBI Taxonomy" id="721885"/>
    <lineage>
        <taxon>Eukaryota</taxon>
        <taxon>Fungi</taxon>
        <taxon>Dikarya</taxon>
        <taxon>Basidiomycota</taxon>
        <taxon>Agaricomycotina</taxon>
        <taxon>Agaricomycetes</taxon>
        <taxon>Russulales</taxon>
        <taxon>Stereaceae</taxon>
        <taxon>Stereum</taxon>
    </lineage>
</organism>
<dbReference type="PANTHER" id="PTHR47789">
    <property type="entry name" value="LAS SEVENTEEN-BINDING PROTEIN 5"/>
    <property type="match status" value="1"/>
</dbReference>
<keyword evidence="4" id="KW-1185">Reference proteome</keyword>
<evidence type="ECO:0000313" key="3">
    <source>
        <dbReference type="EMBL" id="EIM80080.1"/>
    </source>
</evidence>
<dbReference type="Pfam" id="PF00790">
    <property type="entry name" value="VHS"/>
    <property type="match status" value="1"/>
</dbReference>
<evidence type="ECO:0000313" key="4">
    <source>
        <dbReference type="Proteomes" id="UP000053927"/>
    </source>
</evidence>
<dbReference type="PANTHER" id="PTHR47789:SF2">
    <property type="entry name" value="VHS DOMAIN-CONTAINING PROTEIN"/>
    <property type="match status" value="1"/>
</dbReference>
<dbReference type="GO" id="GO:0030479">
    <property type="term" value="C:actin cortical patch"/>
    <property type="evidence" value="ECO:0007669"/>
    <property type="project" value="TreeGrafter"/>
</dbReference>
<reference evidence="4" key="1">
    <citation type="journal article" date="2012" name="Science">
        <title>The Paleozoic origin of enzymatic lignin decomposition reconstructed from 31 fungal genomes.</title>
        <authorList>
            <person name="Floudas D."/>
            <person name="Binder M."/>
            <person name="Riley R."/>
            <person name="Barry K."/>
            <person name="Blanchette R.A."/>
            <person name="Henrissat B."/>
            <person name="Martinez A.T."/>
            <person name="Otillar R."/>
            <person name="Spatafora J.W."/>
            <person name="Yadav J.S."/>
            <person name="Aerts A."/>
            <person name="Benoit I."/>
            <person name="Boyd A."/>
            <person name="Carlson A."/>
            <person name="Copeland A."/>
            <person name="Coutinho P.M."/>
            <person name="de Vries R.P."/>
            <person name="Ferreira P."/>
            <person name="Findley K."/>
            <person name="Foster B."/>
            <person name="Gaskell J."/>
            <person name="Glotzer D."/>
            <person name="Gorecki P."/>
            <person name="Heitman J."/>
            <person name="Hesse C."/>
            <person name="Hori C."/>
            <person name="Igarashi K."/>
            <person name="Jurgens J.A."/>
            <person name="Kallen N."/>
            <person name="Kersten P."/>
            <person name="Kohler A."/>
            <person name="Kuees U."/>
            <person name="Kumar T.K.A."/>
            <person name="Kuo A."/>
            <person name="LaButti K."/>
            <person name="Larrondo L.F."/>
            <person name="Lindquist E."/>
            <person name="Ling A."/>
            <person name="Lombard V."/>
            <person name="Lucas S."/>
            <person name="Lundell T."/>
            <person name="Martin R."/>
            <person name="McLaughlin D.J."/>
            <person name="Morgenstern I."/>
            <person name="Morin E."/>
            <person name="Murat C."/>
            <person name="Nagy L.G."/>
            <person name="Nolan M."/>
            <person name="Ohm R.A."/>
            <person name="Patyshakuliyeva A."/>
            <person name="Rokas A."/>
            <person name="Ruiz-Duenas F.J."/>
            <person name="Sabat G."/>
            <person name="Salamov A."/>
            <person name="Samejima M."/>
            <person name="Schmutz J."/>
            <person name="Slot J.C."/>
            <person name="St John F."/>
            <person name="Stenlid J."/>
            <person name="Sun H."/>
            <person name="Sun S."/>
            <person name="Syed K."/>
            <person name="Tsang A."/>
            <person name="Wiebenga A."/>
            <person name="Young D."/>
            <person name="Pisabarro A."/>
            <person name="Eastwood D.C."/>
            <person name="Martin F."/>
            <person name="Cullen D."/>
            <person name="Grigoriev I.V."/>
            <person name="Hibbett D.S."/>
        </authorList>
    </citation>
    <scope>NUCLEOTIDE SEQUENCE [LARGE SCALE GENOMIC DNA]</scope>
    <source>
        <strain evidence="4">FP-91666</strain>
    </source>
</reference>
<dbReference type="OrthoDB" id="10255964at2759"/>
<feature type="compositionally biased region" description="Low complexity" evidence="1">
    <location>
        <begin position="88"/>
        <end position="122"/>
    </location>
</feature>
<dbReference type="Proteomes" id="UP000053927">
    <property type="component" value="Unassembled WGS sequence"/>
</dbReference>
<feature type="compositionally biased region" description="Low complexity" evidence="1">
    <location>
        <begin position="185"/>
        <end position="203"/>
    </location>
</feature>
<feature type="compositionally biased region" description="Pro residues" evidence="1">
    <location>
        <begin position="204"/>
        <end position="213"/>
    </location>
</feature>
<feature type="domain" description="VHS" evidence="2">
    <location>
        <begin position="363"/>
        <end position="461"/>
    </location>
</feature>
<dbReference type="GO" id="GO:0035091">
    <property type="term" value="F:phosphatidylinositol binding"/>
    <property type="evidence" value="ECO:0007669"/>
    <property type="project" value="InterPro"/>
</dbReference>
<dbReference type="GO" id="GO:0051666">
    <property type="term" value="P:actin cortical patch localization"/>
    <property type="evidence" value="ECO:0007669"/>
    <property type="project" value="TreeGrafter"/>
</dbReference>
<feature type="compositionally biased region" description="Basic and acidic residues" evidence="1">
    <location>
        <begin position="295"/>
        <end position="308"/>
    </location>
</feature>
<dbReference type="SUPFAM" id="SSF48464">
    <property type="entry name" value="ENTH/VHS domain"/>
    <property type="match status" value="1"/>
</dbReference>
<dbReference type="InterPro" id="IPR002014">
    <property type="entry name" value="VHS_dom"/>
</dbReference>
<dbReference type="InterPro" id="IPR045007">
    <property type="entry name" value="LSB5"/>
</dbReference>
<evidence type="ECO:0000259" key="2">
    <source>
        <dbReference type="PROSITE" id="PS50179"/>
    </source>
</evidence>
<dbReference type="RefSeq" id="XP_007310700.1">
    <property type="nucleotide sequence ID" value="XM_007310638.1"/>
</dbReference>
<feature type="compositionally biased region" description="Basic and acidic residues" evidence="1">
    <location>
        <begin position="147"/>
        <end position="157"/>
    </location>
</feature>
<dbReference type="InterPro" id="IPR008942">
    <property type="entry name" value="ENTH_VHS"/>
</dbReference>
<dbReference type="PROSITE" id="PS50179">
    <property type="entry name" value="VHS"/>
    <property type="match status" value="1"/>
</dbReference>
<protein>
    <recommendedName>
        <fullName evidence="2">VHS domain-containing protein</fullName>
    </recommendedName>
</protein>
<feature type="compositionally biased region" description="Basic and acidic residues" evidence="1">
    <location>
        <begin position="76"/>
        <end position="86"/>
    </location>
</feature>
<proteinExistence type="predicted"/>
<dbReference type="GO" id="GO:0007034">
    <property type="term" value="P:vacuolar transport"/>
    <property type="evidence" value="ECO:0007669"/>
    <property type="project" value="UniProtKB-ARBA"/>
</dbReference>
<evidence type="ECO:0000256" key="1">
    <source>
        <dbReference type="SAM" id="MobiDB-lite"/>
    </source>
</evidence>
<dbReference type="AlphaFoldDB" id="R7RYV5"/>
<dbReference type="GeneID" id="18802197"/>
<dbReference type="EMBL" id="JH687399">
    <property type="protein sequence ID" value="EIM80080.1"/>
    <property type="molecule type" value="Genomic_DNA"/>
</dbReference>
<gene>
    <name evidence="3" type="ORF">STEHIDRAFT_162965</name>
</gene>
<accession>R7RYV5</accession>